<dbReference type="Proteomes" id="UP000032142">
    <property type="component" value="Unassembled WGS sequence"/>
</dbReference>
<sequence>MKKNGQPWMSMIFGQAYMAHLGAIKKIKIQVKSRKYMVKTKKGIISHFCIQDILDEESTNESYDKTVLCT</sequence>
<evidence type="ECO:0000313" key="1">
    <source>
        <dbReference type="EMBL" id="KHG16791.1"/>
    </source>
</evidence>
<gene>
    <name evidence="1" type="ORF">F383_22137</name>
</gene>
<dbReference type="EMBL" id="KN406930">
    <property type="protein sequence ID" value="KHG16791.1"/>
    <property type="molecule type" value="Genomic_DNA"/>
</dbReference>
<protein>
    <submittedName>
        <fullName evidence="1">Protein MraZ</fullName>
    </submittedName>
</protein>
<keyword evidence="2" id="KW-1185">Reference proteome</keyword>
<proteinExistence type="predicted"/>
<dbReference type="AlphaFoldDB" id="A0A0B0P0G7"/>
<evidence type="ECO:0000313" key="2">
    <source>
        <dbReference type="Proteomes" id="UP000032142"/>
    </source>
</evidence>
<accession>A0A0B0P0G7</accession>
<name>A0A0B0P0G7_GOSAR</name>
<organism evidence="1 2">
    <name type="scientific">Gossypium arboreum</name>
    <name type="common">Tree cotton</name>
    <name type="synonym">Gossypium nanking</name>
    <dbReference type="NCBI Taxonomy" id="29729"/>
    <lineage>
        <taxon>Eukaryota</taxon>
        <taxon>Viridiplantae</taxon>
        <taxon>Streptophyta</taxon>
        <taxon>Embryophyta</taxon>
        <taxon>Tracheophyta</taxon>
        <taxon>Spermatophyta</taxon>
        <taxon>Magnoliopsida</taxon>
        <taxon>eudicotyledons</taxon>
        <taxon>Gunneridae</taxon>
        <taxon>Pentapetalae</taxon>
        <taxon>rosids</taxon>
        <taxon>malvids</taxon>
        <taxon>Malvales</taxon>
        <taxon>Malvaceae</taxon>
        <taxon>Malvoideae</taxon>
        <taxon>Gossypium</taxon>
    </lineage>
</organism>
<reference evidence="2" key="1">
    <citation type="submission" date="2014-09" db="EMBL/GenBank/DDBJ databases">
        <authorList>
            <person name="Mudge J."/>
            <person name="Ramaraj T."/>
            <person name="Lindquist I.E."/>
            <person name="Bharti A.K."/>
            <person name="Sundararajan A."/>
            <person name="Cameron C.T."/>
            <person name="Woodward J.E."/>
            <person name="May G.D."/>
            <person name="Brubaker C."/>
            <person name="Broadhvest J."/>
            <person name="Wilkins T.A."/>
        </authorList>
    </citation>
    <scope>NUCLEOTIDE SEQUENCE</scope>
    <source>
        <strain evidence="2">cv. AKA8401</strain>
    </source>
</reference>